<feature type="compositionally biased region" description="Basic and acidic residues" evidence="4">
    <location>
        <begin position="444"/>
        <end position="462"/>
    </location>
</feature>
<protein>
    <submittedName>
        <fullName evidence="7">Uncharacterized protein LOC102810008</fullName>
    </submittedName>
</protein>
<evidence type="ECO:0000256" key="3">
    <source>
        <dbReference type="ARBA" id="ARBA00023149"/>
    </source>
</evidence>
<dbReference type="InterPro" id="IPR000595">
    <property type="entry name" value="cNMP-bd_dom"/>
</dbReference>
<evidence type="ECO:0000313" key="7">
    <source>
        <dbReference type="RefSeq" id="XP_006826029.1"/>
    </source>
</evidence>
<keyword evidence="2" id="KW-0116">cAMP-binding</keyword>
<gene>
    <name evidence="7" type="primary">LOC102810008</name>
</gene>
<dbReference type="RefSeq" id="XP_006826029.1">
    <property type="nucleotide sequence ID" value="XM_006825966.1"/>
</dbReference>
<feature type="region of interest" description="Disordered" evidence="4">
    <location>
        <begin position="430"/>
        <end position="486"/>
    </location>
</feature>
<evidence type="ECO:0000256" key="1">
    <source>
        <dbReference type="ARBA" id="ARBA00005753"/>
    </source>
</evidence>
<name>A0ABM0N188_SACKO</name>
<evidence type="ECO:0000256" key="2">
    <source>
        <dbReference type="ARBA" id="ARBA00022566"/>
    </source>
</evidence>
<organism evidence="6 7">
    <name type="scientific">Saccoglossus kowalevskii</name>
    <name type="common">Acorn worm</name>
    <dbReference type="NCBI Taxonomy" id="10224"/>
    <lineage>
        <taxon>Eukaryota</taxon>
        <taxon>Metazoa</taxon>
        <taxon>Hemichordata</taxon>
        <taxon>Enteropneusta</taxon>
        <taxon>Harrimaniidae</taxon>
        <taxon>Saccoglossus</taxon>
    </lineage>
</organism>
<dbReference type="SUPFAM" id="SSF51206">
    <property type="entry name" value="cAMP-binding domain-like"/>
    <property type="match status" value="1"/>
</dbReference>
<dbReference type="InterPro" id="IPR050503">
    <property type="entry name" value="cAMP-dep_PK_reg_su-like"/>
</dbReference>
<dbReference type="InterPro" id="IPR018490">
    <property type="entry name" value="cNMP-bd_dom_sf"/>
</dbReference>
<dbReference type="InterPro" id="IPR014710">
    <property type="entry name" value="RmlC-like_jellyroll"/>
</dbReference>
<dbReference type="PANTHER" id="PTHR11635:SF152">
    <property type="entry name" value="CAMP-DEPENDENT PROTEIN KINASE TYPE I REGULATORY SUBUNIT-RELATED"/>
    <property type="match status" value="1"/>
</dbReference>
<dbReference type="Proteomes" id="UP000694865">
    <property type="component" value="Unplaced"/>
</dbReference>
<evidence type="ECO:0000259" key="5">
    <source>
        <dbReference type="PROSITE" id="PS50042"/>
    </source>
</evidence>
<evidence type="ECO:0000313" key="6">
    <source>
        <dbReference type="Proteomes" id="UP000694865"/>
    </source>
</evidence>
<feature type="region of interest" description="Disordered" evidence="4">
    <location>
        <begin position="208"/>
        <end position="238"/>
    </location>
</feature>
<dbReference type="Gene3D" id="2.60.120.10">
    <property type="entry name" value="Jelly Rolls"/>
    <property type="match status" value="1"/>
</dbReference>
<dbReference type="PROSITE" id="PS50042">
    <property type="entry name" value="CNMP_BINDING_3"/>
    <property type="match status" value="1"/>
</dbReference>
<keyword evidence="2" id="KW-0547">Nucleotide-binding</keyword>
<feature type="compositionally biased region" description="Low complexity" evidence="4">
    <location>
        <begin position="469"/>
        <end position="486"/>
    </location>
</feature>
<dbReference type="GeneID" id="102810008"/>
<feature type="compositionally biased region" description="Basic and acidic residues" evidence="4">
    <location>
        <begin position="210"/>
        <end position="229"/>
    </location>
</feature>
<keyword evidence="3" id="KW-0114">cAMP</keyword>
<dbReference type="PANTHER" id="PTHR11635">
    <property type="entry name" value="CAMP-DEPENDENT PROTEIN KINASE REGULATORY CHAIN"/>
    <property type="match status" value="1"/>
</dbReference>
<keyword evidence="6" id="KW-1185">Reference proteome</keyword>
<comment type="similarity">
    <text evidence="1">Belongs to the cAMP-dependent kinase regulatory chain family.</text>
</comment>
<evidence type="ECO:0000256" key="4">
    <source>
        <dbReference type="SAM" id="MobiDB-lite"/>
    </source>
</evidence>
<proteinExistence type="inferred from homology"/>
<accession>A0ABM0N188</accession>
<feature type="domain" description="Cyclic nucleotide-binding" evidence="5">
    <location>
        <begin position="1"/>
        <end position="45"/>
    </location>
</feature>
<sequence length="594" mass="67364">MKHKTSVAMGLRAFNIQFGNTIVRQGDPIRGFFFVLHGQAKISMEPALHVTQYPDMCLEKTDSALNGILAELLPGRKVKDKKDKSHNLRLSGPNLSRRRDGYAAAERQRNVRTIDVCLVGSNDIIGDTEIAFNMDTYMQTVTCIQNARVYELDLKNFERLVVKRNPETLKVMKSIVEVKLTSRLNSAKKAKVPLLSILLEKIIEMNKPPPVKDKRRRNEDNELDRRCSKDPLLPPRGPIIDQFGPGSLMYRNKVKEKQRRRFHERRLRTTTRKKADLIDPITGKMNVNPALATQMNTTNNHTQTGKGKTRPYTAPGAITTESTFKGLHAVIEDDDEKDSVYEATDTELSLLEDRIRNWHSYEDETKPLIVPRPQKLHRVKLSKDSWARKRISPRVKGCKSAKSETNINNTKMYMHDRTVAFQENNNHAGDEEFMENSTSGKRSIHTDGDTAYDSGRESNIESDKEDEATPTGKVSSVPTPSTSPLTSKKYYTLRKIKPSRSYSAEDYKALRELLRKAQKRQGHMLSSSVCPKETREYPEVDNLGRNVTIFSPGSRLVKCAHITEGVESNRLVSYDVVLVPSIIGCRSNEQPEGL</sequence>
<reference evidence="7" key="1">
    <citation type="submission" date="2025-08" db="UniProtKB">
        <authorList>
            <consortium name="RefSeq"/>
        </authorList>
    </citation>
    <scope>IDENTIFICATION</scope>
    <source>
        <tissue evidence="7">Testes</tissue>
    </source>
</reference>